<dbReference type="EMBL" id="JBAKBA010000053">
    <property type="protein sequence ID" value="MEL0660701.1"/>
    <property type="molecule type" value="Genomic_DNA"/>
</dbReference>
<dbReference type="Pfam" id="PF19040">
    <property type="entry name" value="SGNH"/>
    <property type="match status" value="1"/>
</dbReference>
<dbReference type="InterPro" id="IPR043968">
    <property type="entry name" value="SGNH"/>
</dbReference>
<keyword evidence="1" id="KW-0812">Transmembrane</keyword>
<feature type="transmembrane region" description="Helical" evidence="1">
    <location>
        <begin position="31"/>
        <end position="51"/>
    </location>
</feature>
<accession>A0ABU9HG28</accession>
<name>A0ABU9HG28_9GAMM</name>
<feature type="transmembrane region" description="Helical" evidence="1">
    <location>
        <begin position="272"/>
        <end position="295"/>
    </location>
</feature>
<feature type="transmembrane region" description="Helical" evidence="1">
    <location>
        <begin position="242"/>
        <end position="260"/>
    </location>
</feature>
<evidence type="ECO:0000259" key="3">
    <source>
        <dbReference type="Pfam" id="PF19040"/>
    </source>
</evidence>
<organism evidence="4 5">
    <name type="scientific">Psychromonas arctica</name>
    <dbReference type="NCBI Taxonomy" id="168275"/>
    <lineage>
        <taxon>Bacteria</taxon>
        <taxon>Pseudomonadati</taxon>
        <taxon>Pseudomonadota</taxon>
        <taxon>Gammaproteobacteria</taxon>
        <taxon>Alteromonadales</taxon>
        <taxon>Psychromonadaceae</taxon>
        <taxon>Psychromonas</taxon>
    </lineage>
</organism>
<feature type="transmembrane region" description="Helical" evidence="1">
    <location>
        <begin position="220"/>
        <end position="236"/>
    </location>
</feature>
<feature type="transmembrane region" description="Helical" evidence="1">
    <location>
        <begin position="141"/>
        <end position="159"/>
    </location>
</feature>
<keyword evidence="4" id="KW-0808">Transferase</keyword>
<keyword evidence="4" id="KW-0012">Acyltransferase</keyword>
<sequence length="615" mass="71573">MKFRKDINGIRAIAVIAVVIFHFNADWLPGGFAGVDVFFVISGFLMTGIIFRGIEHKNFSLFKFYISRANRIIPALAFLCFVLLIFGWFYLTPIDYKALGKHIVSSLGFFSNIVYWRESGYFDASSHGKWLIHTWSLSTEWQFYIIYPVVLVIMQKFISIELLKRTVLIGTILGLVFCSIATYKWPDPSYYLLPTRVWEMTIGGLAYLYPFSLKERNKKLFEAIGLFLIIFSYISFSDKNFWPGYLSIFPVIGTFCIIQAQRKVSFVTGNFIFQKLGTCSYSIYLWHWPITVAIYTFSLDGIYVFLGLALSILLGSLSYRYIEKFKFKNDFIKISSYLRSKPILMVVGISFISGLIFISNGAIFRLSKNLQEMNRSAISAVDDWDYPKYNLKIEGIDVRFIKGTTKKNILFIGASHIEQTYPYSYSSQSKYNIYYVTKNGCFLTKSYKNPHWSCSNIQNYKNIINTIKFDKIVTSMFAFDGYLSKNSSIKKEQIKQRIIEYNEFLYFAKSNSNKVFMILGEPKGLEFDPLQSIRHNLRKFITQEEARENYQLHYDALGKLDQINNINILDPIDYLCEEICKVMDNDFNYYYKDSTHMRSQYAKKALGYLDSILLE</sequence>
<gene>
    <name evidence="4" type="ORF">V6255_16315</name>
</gene>
<evidence type="ECO:0000256" key="1">
    <source>
        <dbReference type="SAM" id="Phobius"/>
    </source>
</evidence>
<dbReference type="InterPro" id="IPR050879">
    <property type="entry name" value="Acyltransferase_3"/>
</dbReference>
<dbReference type="EC" id="2.3.1.-" evidence="4"/>
<feature type="transmembrane region" description="Helical" evidence="1">
    <location>
        <begin position="7"/>
        <end position="25"/>
    </location>
</feature>
<keyword evidence="1" id="KW-1133">Transmembrane helix</keyword>
<dbReference type="PANTHER" id="PTHR23028:SF53">
    <property type="entry name" value="ACYL_TRANSF_3 DOMAIN-CONTAINING PROTEIN"/>
    <property type="match status" value="1"/>
</dbReference>
<protein>
    <submittedName>
        <fullName evidence="4">Acyltransferase family protein</fullName>
        <ecNumber evidence="4">2.3.1.-</ecNumber>
    </submittedName>
</protein>
<feature type="transmembrane region" description="Helical" evidence="1">
    <location>
        <begin position="166"/>
        <end position="183"/>
    </location>
</feature>
<evidence type="ECO:0000259" key="2">
    <source>
        <dbReference type="Pfam" id="PF01757"/>
    </source>
</evidence>
<dbReference type="RefSeq" id="WP_341629104.1">
    <property type="nucleotide sequence ID" value="NZ_JBAKBA010000053.1"/>
</dbReference>
<dbReference type="Proteomes" id="UP001366060">
    <property type="component" value="Unassembled WGS sequence"/>
</dbReference>
<feature type="transmembrane region" description="Helical" evidence="1">
    <location>
        <begin position="343"/>
        <end position="364"/>
    </location>
</feature>
<evidence type="ECO:0000313" key="5">
    <source>
        <dbReference type="Proteomes" id="UP001366060"/>
    </source>
</evidence>
<dbReference type="Pfam" id="PF01757">
    <property type="entry name" value="Acyl_transf_3"/>
    <property type="match status" value="1"/>
</dbReference>
<comment type="caution">
    <text evidence="4">The sequence shown here is derived from an EMBL/GenBank/DDBJ whole genome shotgun (WGS) entry which is preliminary data.</text>
</comment>
<evidence type="ECO:0000313" key="4">
    <source>
        <dbReference type="EMBL" id="MEL0660701.1"/>
    </source>
</evidence>
<feature type="transmembrane region" description="Helical" evidence="1">
    <location>
        <begin position="72"/>
        <end position="91"/>
    </location>
</feature>
<feature type="domain" description="Acyltransferase 3" evidence="2">
    <location>
        <begin position="5"/>
        <end position="316"/>
    </location>
</feature>
<dbReference type="GO" id="GO:0016746">
    <property type="term" value="F:acyltransferase activity"/>
    <property type="evidence" value="ECO:0007669"/>
    <property type="project" value="UniProtKB-KW"/>
</dbReference>
<dbReference type="InterPro" id="IPR002656">
    <property type="entry name" value="Acyl_transf_3_dom"/>
</dbReference>
<feature type="domain" description="SGNH" evidence="3">
    <location>
        <begin position="403"/>
        <end position="599"/>
    </location>
</feature>
<feature type="transmembrane region" description="Helical" evidence="1">
    <location>
        <begin position="189"/>
        <end position="208"/>
    </location>
</feature>
<feature type="transmembrane region" description="Helical" evidence="1">
    <location>
        <begin position="301"/>
        <end position="322"/>
    </location>
</feature>
<dbReference type="PANTHER" id="PTHR23028">
    <property type="entry name" value="ACETYLTRANSFERASE"/>
    <property type="match status" value="1"/>
</dbReference>
<keyword evidence="5" id="KW-1185">Reference proteome</keyword>
<proteinExistence type="predicted"/>
<reference evidence="4 5" key="1">
    <citation type="submission" date="2024-02" db="EMBL/GenBank/DDBJ databases">
        <title>Bacteria isolated from the canopy kelp, Nereocystis luetkeana.</title>
        <authorList>
            <person name="Pfister C.A."/>
            <person name="Younker I.T."/>
            <person name="Light S.H."/>
        </authorList>
    </citation>
    <scope>NUCLEOTIDE SEQUENCE [LARGE SCALE GENOMIC DNA]</scope>
    <source>
        <strain evidence="4 5">TI.2.07</strain>
    </source>
</reference>
<keyword evidence="1" id="KW-0472">Membrane</keyword>